<keyword evidence="3 11" id="KW-1134">Transmembrane beta strand</keyword>
<dbReference type="Pfam" id="PF00593">
    <property type="entry name" value="TonB_dep_Rec_b-barrel"/>
    <property type="match status" value="1"/>
</dbReference>
<evidence type="ECO:0000256" key="11">
    <source>
        <dbReference type="PROSITE-ProRule" id="PRU01360"/>
    </source>
</evidence>
<evidence type="ECO:0000313" key="19">
    <source>
        <dbReference type="Proteomes" id="UP000276029"/>
    </source>
</evidence>
<dbReference type="PROSITE" id="PS52016">
    <property type="entry name" value="TONB_DEPENDENT_REC_3"/>
    <property type="match status" value="1"/>
</dbReference>
<keyword evidence="6" id="KW-0408">Iron</keyword>
<evidence type="ECO:0000256" key="10">
    <source>
        <dbReference type="ARBA" id="ARBA00023237"/>
    </source>
</evidence>
<dbReference type="InterPro" id="IPR039426">
    <property type="entry name" value="TonB-dep_rcpt-like"/>
</dbReference>
<dbReference type="Pfam" id="PF07715">
    <property type="entry name" value="Plug"/>
    <property type="match status" value="1"/>
</dbReference>
<sequence>MQKLKMGVCGTLLATSMLGMPVVSAYAAEAAANQDDVLIVTARKREETLLEVPMSIAAFSEKFLEDLRVNSLEDALQYAANVDFDDFQNDSFSGSIAIRGVVRLTDVEEPGYGLYKDGVYIGSSVVGLDEFTDLARLEILKGPQGGLYGRNAIGGAINVITNQPVNKIEGRFAVTAANFDRQEYRGTINVPIIADKFFVRINGFLIDQDGGKAVSSVTGDQLDAVHSAGLRGQAKLLINDDVDVTWTAEWLDADQPAAIILSSRTTPPGENEGALVYSSEHGVKRDVLHLYQTLNWRVGEGTFTNIVSFRSMDVDSRTGFAPFVGTGGAVRQSEQDNWFVEARYVSDRGEDFDYVVGLNYINESNDFYRILNLPIGVVPDNPPALPPNFINLGTLSPITSATTDTRSWAGFVEATWHVSDKIDLTGSARYTNERKTYDFFVETPSAIPFFGTGADIGVGAPIFFPGFQLQGAPWFMDRNVKKSWNNFSPQGTLSYRPDDKNNIYARIATGFKAGGFNNEASRAEDIPFDPEKSLTYELGYKGLWLDDLLQVNLSAFVTKRKDAAILVADPAPIFQFLGVSIVANGGKTITKGVEFDFLAKPIKGLELYGALGYLNAKFDGSQLISGVNVDGNFVPQTAKWSYSTVATYRTPVSDALGLFTQASYSSKSGGYERPDNALRLEHADLVNFRLGIEADAWRITGYVDNVFDDRVKLSQRTNGMYILSAPRRFGVQLEYSW</sequence>
<dbReference type="Proteomes" id="UP000276029">
    <property type="component" value="Unassembled WGS sequence"/>
</dbReference>
<dbReference type="InterPro" id="IPR012910">
    <property type="entry name" value="Plug_dom"/>
</dbReference>
<dbReference type="InterPro" id="IPR036942">
    <property type="entry name" value="Beta-barrel_TonB_sf"/>
</dbReference>
<feature type="domain" description="TonB-dependent receptor plug" evidence="15">
    <location>
        <begin position="49"/>
        <end position="156"/>
    </location>
</feature>
<evidence type="ECO:0000259" key="15">
    <source>
        <dbReference type="Pfam" id="PF07715"/>
    </source>
</evidence>
<dbReference type="AlphaFoldDB" id="A0AAD1D373"/>
<dbReference type="GO" id="GO:0009279">
    <property type="term" value="C:cell outer membrane"/>
    <property type="evidence" value="ECO:0007669"/>
    <property type="project" value="UniProtKB-SubCell"/>
</dbReference>
<comment type="similarity">
    <text evidence="11 12">Belongs to the TonB-dependent receptor family.</text>
</comment>
<dbReference type="PANTHER" id="PTHR32552">
    <property type="entry name" value="FERRICHROME IRON RECEPTOR-RELATED"/>
    <property type="match status" value="1"/>
</dbReference>
<evidence type="ECO:0000256" key="3">
    <source>
        <dbReference type="ARBA" id="ARBA00022452"/>
    </source>
</evidence>
<gene>
    <name evidence="17" type="ORF">DFR51_1963</name>
    <name evidence="16" type="ORF">SmB9_01670</name>
</gene>
<keyword evidence="4" id="KW-0410">Iron transport</keyword>
<evidence type="ECO:0000256" key="6">
    <source>
        <dbReference type="ARBA" id="ARBA00023004"/>
    </source>
</evidence>
<dbReference type="GO" id="GO:0006826">
    <property type="term" value="P:iron ion transport"/>
    <property type="evidence" value="ECO:0007669"/>
    <property type="project" value="UniProtKB-KW"/>
</dbReference>
<dbReference type="RefSeq" id="WP_121050391.1">
    <property type="nucleotide sequence ID" value="NZ_AP018711.1"/>
</dbReference>
<evidence type="ECO:0000256" key="4">
    <source>
        <dbReference type="ARBA" id="ARBA00022496"/>
    </source>
</evidence>
<name>A0AAD1D373_SPHMI</name>
<dbReference type="PANTHER" id="PTHR32552:SF81">
    <property type="entry name" value="TONB-DEPENDENT OUTER MEMBRANE RECEPTOR"/>
    <property type="match status" value="1"/>
</dbReference>
<dbReference type="SUPFAM" id="SSF56935">
    <property type="entry name" value="Porins"/>
    <property type="match status" value="1"/>
</dbReference>
<keyword evidence="9 11" id="KW-0472">Membrane</keyword>
<evidence type="ECO:0000256" key="12">
    <source>
        <dbReference type="RuleBase" id="RU003357"/>
    </source>
</evidence>
<keyword evidence="8 12" id="KW-0798">TonB box</keyword>
<evidence type="ECO:0000256" key="1">
    <source>
        <dbReference type="ARBA" id="ARBA00004571"/>
    </source>
</evidence>
<evidence type="ECO:0000256" key="7">
    <source>
        <dbReference type="ARBA" id="ARBA00023065"/>
    </source>
</evidence>
<protein>
    <submittedName>
        <fullName evidence="17">Outer membrane receptor protein involved in Fe transport</fullName>
    </submittedName>
    <submittedName>
        <fullName evidence="16">TonB-dependent receptor</fullName>
    </submittedName>
</protein>
<keyword evidence="13" id="KW-0732">Signal</keyword>
<comment type="subcellular location">
    <subcellularLocation>
        <location evidence="1 11">Cell outer membrane</location>
        <topology evidence="1 11">Multi-pass membrane protein</topology>
    </subcellularLocation>
</comment>
<evidence type="ECO:0000313" key="18">
    <source>
        <dbReference type="Proteomes" id="UP000275727"/>
    </source>
</evidence>
<dbReference type="InterPro" id="IPR000531">
    <property type="entry name" value="Beta-barrel_TonB"/>
</dbReference>
<keyword evidence="2 11" id="KW-0813">Transport</keyword>
<feature type="signal peptide" evidence="13">
    <location>
        <begin position="1"/>
        <end position="27"/>
    </location>
</feature>
<evidence type="ECO:0000259" key="14">
    <source>
        <dbReference type="Pfam" id="PF00593"/>
    </source>
</evidence>
<evidence type="ECO:0000313" key="16">
    <source>
        <dbReference type="EMBL" id="BBE32509.1"/>
    </source>
</evidence>
<evidence type="ECO:0000313" key="17">
    <source>
        <dbReference type="EMBL" id="RKS88753.1"/>
    </source>
</evidence>
<keyword evidence="19" id="KW-1185">Reference proteome</keyword>
<dbReference type="EMBL" id="AP018711">
    <property type="protein sequence ID" value="BBE32509.1"/>
    <property type="molecule type" value="Genomic_DNA"/>
</dbReference>
<keyword evidence="5 11" id="KW-0812">Transmembrane</keyword>
<keyword evidence="10 11" id="KW-0998">Cell outer membrane</keyword>
<evidence type="ECO:0000256" key="8">
    <source>
        <dbReference type="ARBA" id="ARBA00023077"/>
    </source>
</evidence>
<evidence type="ECO:0000256" key="9">
    <source>
        <dbReference type="ARBA" id="ARBA00023136"/>
    </source>
</evidence>
<feature type="domain" description="TonB-dependent receptor-like beta-barrel" evidence="14">
    <location>
        <begin position="288"/>
        <end position="706"/>
    </location>
</feature>
<reference evidence="17 19" key="2">
    <citation type="submission" date="2018-10" db="EMBL/GenBank/DDBJ databases">
        <title>Genomic Encyclopedia of Type Strains, Phase IV (KMG-IV): sequencing the most valuable type-strain genomes for metagenomic binning, comparative biology and taxonomic classification.</title>
        <authorList>
            <person name="Goeker M."/>
        </authorList>
    </citation>
    <scope>NUCLEOTIDE SEQUENCE [LARGE SCALE GENOMIC DNA]</scope>
    <source>
        <strain evidence="17 19">DSM 19791</strain>
    </source>
</reference>
<dbReference type="Proteomes" id="UP000275727">
    <property type="component" value="Chromosome"/>
</dbReference>
<keyword evidence="16" id="KW-0675">Receptor</keyword>
<evidence type="ECO:0000256" key="13">
    <source>
        <dbReference type="SAM" id="SignalP"/>
    </source>
</evidence>
<dbReference type="Gene3D" id="2.40.170.20">
    <property type="entry name" value="TonB-dependent receptor, beta-barrel domain"/>
    <property type="match status" value="1"/>
</dbReference>
<accession>A0AAD1D373</accession>
<dbReference type="EMBL" id="RBWX01000008">
    <property type="protein sequence ID" value="RKS88753.1"/>
    <property type="molecule type" value="Genomic_DNA"/>
</dbReference>
<dbReference type="KEGG" id="smic:SmB9_01670"/>
<keyword evidence="7" id="KW-0406">Ion transport</keyword>
<feature type="chain" id="PRO_5041934351" evidence="13">
    <location>
        <begin position="28"/>
        <end position="737"/>
    </location>
</feature>
<evidence type="ECO:0000256" key="5">
    <source>
        <dbReference type="ARBA" id="ARBA00022692"/>
    </source>
</evidence>
<evidence type="ECO:0000256" key="2">
    <source>
        <dbReference type="ARBA" id="ARBA00022448"/>
    </source>
</evidence>
<proteinExistence type="inferred from homology"/>
<organism evidence="16 18">
    <name type="scientific">Sphingosinicella microcystinivorans</name>
    <dbReference type="NCBI Taxonomy" id="335406"/>
    <lineage>
        <taxon>Bacteria</taxon>
        <taxon>Pseudomonadati</taxon>
        <taxon>Pseudomonadota</taxon>
        <taxon>Alphaproteobacteria</taxon>
        <taxon>Sphingomonadales</taxon>
        <taxon>Sphingosinicellaceae</taxon>
        <taxon>Sphingosinicella</taxon>
    </lineage>
</organism>
<reference evidence="16 18" key="1">
    <citation type="submission" date="2018-06" db="EMBL/GenBank/DDBJ databases">
        <title>Complete Genome Sequence of the Microcystin-Degrading Bacterium Sphingosinicella microcystinivorans Strain B-9.</title>
        <authorList>
            <person name="Jin H."/>
            <person name="Nishizawa T."/>
            <person name="Guo Y."/>
            <person name="Nishizawa A."/>
            <person name="Park H."/>
            <person name="Kato H."/>
            <person name="Tsuji K."/>
            <person name="Harada K."/>
        </authorList>
    </citation>
    <scope>NUCLEOTIDE SEQUENCE [LARGE SCALE GENOMIC DNA]</scope>
    <source>
        <strain evidence="16 18">B9</strain>
    </source>
</reference>